<dbReference type="RefSeq" id="NP_494106.3">
    <property type="nucleotide sequence ID" value="NM_061705.4"/>
</dbReference>
<dbReference type="Gene3D" id="2.60.210.10">
    <property type="entry name" value="Apoptosis, Tumor Necrosis Factor Receptor Associated Protein 2, Chain A"/>
    <property type="match status" value="2"/>
</dbReference>
<dbReference type="EMBL" id="BX284602">
    <property type="protein sequence ID" value="CCD64680.1"/>
    <property type="molecule type" value="Genomic_DNA"/>
</dbReference>
<dbReference type="InterPro" id="IPR002083">
    <property type="entry name" value="MATH/TRAF_dom"/>
</dbReference>
<dbReference type="AGR" id="WB:WBGene00015832"/>
<dbReference type="SUPFAM" id="SSF49599">
    <property type="entry name" value="TRAF domain-like"/>
    <property type="match status" value="2"/>
</dbReference>
<dbReference type="PaxDb" id="6239-C16C4.8"/>
<evidence type="ECO:0000313" key="4">
    <source>
        <dbReference type="WormBase" id="C16C4.8"/>
    </source>
</evidence>
<dbReference type="Proteomes" id="UP000001940">
    <property type="component" value="Chromosome II"/>
</dbReference>
<dbReference type="PANTHER" id="PTHR46308">
    <property type="entry name" value="MATH (MEPRIN-ASSOCIATED TRAF HOMOLOGY) DOMAIN CONTAINING"/>
    <property type="match status" value="1"/>
</dbReference>
<proteinExistence type="predicted"/>
<evidence type="ECO:0000259" key="1">
    <source>
        <dbReference type="PROSITE" id="PS50144"/>
    </source>
</evidence>
<dbReference type="CTD" id="182662"/>
<protein>
    <submittedName>
        <fullName evidence="2">MATH domain-containing protein</fullName>
    </submittedName>
</protein>
<evidence type="ECO:0000313" key="3">
    <source>
        <dbReference type="Proteomes" id="UP000001940"/>
    </source>
</evidence>
<dbReference type="SMART" id="SM00061">
    <property type="entry name" value="MATH"/>
    <property type="match status" value="2"/>
</dbReference>
<accession>O16556</accession>
<feature type="domain" description="MATH" evidence="1">
    <location>
        <begin position="102"/>
        <end position="219"/>
    </location>
</feature>
<dbReference type="UCSC" id="C16C4.8">
    <property type="organism name" value="c. elegans"/>
</dbReference>
<evidence type="ECO:0000313" key="2">
    <source>
        <dbReference type="EMBL" id="CCD64680.1"/>
    </source>
</evidence>
<dbReference type="eggNOG" id="KOG2177">
    <property type="taxonomic scope" value="Eukaryota"/>
</dbReference>
<reference evidence="2 3" key="1">
    <citation type="journal article" date="1998" name="Science">
        <title>Genome sequence of the nematode C. elegans: a platform for investigating biology.</title>
        <authorList>
            <consortium name="The C. elegans sequencing consortium"/>
            <person name="Sulson J.E."/>
            <person name="Waterston R."/>
        </authorList>
    </citation>
    <scope>NUCLEOTIDE SEQUENCE [LARGE SCALE GENOMIC DNA]</scope>
    <source>
        <strain evidence="2 3">Bristol N2</strain>
    </source>
</reference>
<dbReference type="PROSITE" id="PS50144">
    <property type="entry name" value="MATH"/>
    <property type="match status" value="2"/>
</dbReference>
<dbReference type="PANTHER" id="PTHR46308:SF1">
    <property type="entry name" value="MATH DOMAIN-CONTAINING PROTEIN"/>
    <property type="match status" value="1"/>
</dbReference>
<dbReference type="KEGG" id="cel:CELE_C16C4.8"/>
<dbReference type="PhylomeDB" id="O16556"/>
<name>O16556_CAEEL</name>
<dbReference type="AlphaFoldDB" id="O16556"/>
<dbReference type="InterPro" id="IPR008974">
    <property type="entry name" value="TRAF-like"/>
</dbReference>
<feature type="domain" description="MATH" evidence="1">
    <location>
        <begin position="1"/>
        <end position="79"/>
    </location>
</feature>
<dbReference type="FunCoup" id="O16556">
    <property type="interactions" value="7"/>
</dbReference>
<keyword evidence="3" id="KW-1185">Reference proteome</keyword>
<dbReference type="WormBase" id="C16C4.8">
    <property type="protein sequence ID" value="CE45940"/>
    <property type="gene ID" value="WBGene00015832"/>
    <property type="gene designation" value="math-16"/>
</dbReference>
<dbReference type="GeneID" id="182662"/>
<dbReference type="OrthoDB" id="5901943at2759"/>
<dbReference type="InParanoid" id="O16556"/>
<dbReference type="SMR" id="O16556"/>
<gene>
    <name evidence="2 4" type="primary">math-16</name>
    <name evidence="4" type="ORF">C16C4.8</name>
    <name evidence="2" type="ORF">CELE_C16C4.8</name>
</gene>
<sequence length="244" mass="28880">MDFFSYYLRCEKEECENKKWSIETEFTLKLVSHNGKSLMKSGKYTFEKADGFGWFIFISWNDLESDYVVNDSIVVEAHVKIIKINDSPCIDSQCIENESQKIFLLNHTVENVSSIREGGYYFTKTEKRFNIPWRLKIERRNGFFGLYIWCDKEQSNRRDWTIDMEQDLRLVSLNGQSLSLKGTCTFKEARGSGWEQFLRWDDMEKKYMVNDSIIIEARVKIIKMTGCEEDSTFSLLLFSLSQYF</sequence>
<dbReference type="HOGENOM" id="CLU_086152_0_0_1"/>
<dbReference type="CDD" id="cd00121">
    <property type="entry name" value="MATH"/>
    <property type="match status" value="2"/>
</dbReference>
<dbReference type="Pfam" id="PF00917">
    <property type="entry name" value="MATH"/>
    <property type="match status" value="2"/>
</dbReference>
<organism evidence="2 3">
    <name type="scientific">Caenorhabditis elegans</name>
    <dbReference type="NCBI Taxonomy" id="6239"/>
    <lineage>
        <taxon>Eukaryota</taxon>
        <taxon>Metazoa</taxon>
        <taxon>Ecdysozoa</taxon>
        <taxon>Nematoda</taxon>
        <taxon>Chromadorea</taxon>
        <taxon>Rhabditida</taxon>
        <taxon>Rhabditina</taxon>
        <taxon>Rhabditomorpha</taxon>
        <taxon>Rhabditoidea</taxon>
        <taxon>Rhabditidae</taxon>
        <taxon>Peloderinae</taxon>
        <taxon>Caenorhabditis</taxon>
    </lineage>
</organism>